<dbReference type="EMBL" id="FNCG01000004">
    <property type="protein sequence ID" value="SDG70331.1"/>
    <property type="molecule type" value="Genomic_DNA"/>
</dbReference>
<evidence type="ECO:0000256" key="1">
    <source>
        <dbReference type="ARBA" id="ARBA00022679"/>
    </source>
</evidence>
<dbReference type="GO" id="GO:0016757">
    <property type="term" value="F:glycosyltransferase activity"/>
    <property type="evidence" value="ECO:0007669"/>
    <property type="project" value="InterPro"/>
</dbReference>
<gene>
    <name evidence="3" type="ORF">SAMN05192573_104393</name>
</gene>
<accession>A0A1G7WEB7</accession>
<evidence type="ECO:0000313" key="3">
    <source>
        <dbReference type="EMBL" id="SDG70331.1"/>
    </source>
</evidence>
<name>A0A1G7WEB7_9SPHI</name>
<feature type="domain" description="Glycosyl transferase family 1" evidence="2">
    <location>
        <begin position="188"/>
        <end position="343"/>
    </location>
</feature>
<proteinExistence type="predicted"/>
<dbReference type="Gene3D" id="3.40.50.2000">
    <property type="entry name" value="Glycogen Phosphorylase B"/>
    <property type="match status" value="1"/>
</dbReference>
<keyword evidence="1 3" id="KW-0808">Transferase</keyword>
<sequence length="366" mass="41439">MKVAFVGKNFKTKYSGGRIHAWMMANAFAAQEHQVDFYTNIKPSFADELSIYSGKEKIRLLISSIFFFLQSGKYDLIVLVPHLASKKSFIIDKFLFYPLVKRLKKASKCPVWYIDFESPNWIGEMVPGARSESAYEYSNRALQYVDTILSTTKEGMKYARAYYSKFNAGLNYKQLYLGINSKIAEGFVSSEKTRKVVYFGRFNEKHKNAGVLNNIVKAVPEGYTLLVIGNKDRLAPDLYQSLVNEARAGKVNLVFRSDISESEKYSELASAQLLLYSSTFEGYGLPPIEAQYVNTPVLCSAIPVLQEVNAKADFVDFADLEALKKLVHKILNQKLAPNELHNYVSSFAGFEQYAVNLNRLLNDISK</sequence>
<dbReference type="Proteomes" id="UP000199705">
    <property type="component" value="Unassembled WGS sequence"/>
</dbReference>
<organism evidence="3 4">
    <name type="scientific">Mucilaginibacter gossypii</name>
    <dbReference type="NCBI Taxonomy" id="551996"/>
    <lineage>
        <taxon>Bacteria</taxon>
        <taxon>Pseudomonadati</taxon>
        <taxon>Bacteroidota</taxon>
        <taxon>Sphingobacteriia</taxon>
        <taxon>Sphingobacteriales</taxon>
        <taxon>Sphingobacteriaceae</taxon>
        <taxon>Mucilaginibacter</taxon>
    </lineage>
</organism>
<dbReference type="RefSeq" id="WP_143020733.1">
    <property type="nucleotide sequence ID" value="NZ_FNCG01000004.1"/>
</dbReference>
<evidence type="ECO:0000259" key="2">
    <source>
        <dbReference type="Pfam" id="PF00534"/>
    </source>
</evidence>
<protein>
    <submittedName>
        <fullName evidence="3">Glycosyltransferase involved in cell wall bisynthesis</fullName>
    </submittedName>
</protein>
<keyword evidence="4" id="KW-1185">Reference proteome</keyword>
<dbReference type="Pfam" id="PF00534">
    <property type="entry name" value="Glycos_transf_1"/>
    <property type="match status" value="1"/>
</dbReference>
<dbReference type="PANTHER" id="PTHR46401:SF2">
    <property type="entry name" value="GLYCOSYLTRANSFERASE WBBK-RELATED"/>
    <property type="match status" value="1"/>
</dbReference>
<evidence type="ECO:0000313" key="4">
    <source>
        <dbReference type="Proteomes" id="UP000199705"/>
    </source>
</evidence>
<dbReference type="PANTHER" id="PTHR46401">
    <property type="entry name" value="GLYCOSYLTRANSFERASE WBBK-RELATED"/>
    <property type="match status" value="1"/>
</dbReference>
<dbReference type="AlphaFoldDB" id="A0A1G7WEB7"/>
<dbReference type="InterPro" id="IPR001296">
    <property type="entry name" value="Glyco_trans_1"/>
</dbReference>
<reference evidence="4" key="1">
    <citation type="submission" date="2016-10" db="EMBL/GenBank/DDBJ databases">
        <authorList>
            <person name="Varghese N."/>
            <person name="Submissions S."/>
        </authorList>
    </citation>
    <scope>NUCLEOTIDE SEQUENCE [LARGE SCALE GENOMIC DNA]</scope>
    <source>
        <strain evidence="4">Gh-67</strain>
    </source>
</reference>
<dbReference type="STRING" id="551996.SAMN05192573_104393"/>
<dbReference type="GO" id="GO:0009103">
    <property type="term" value="P:lipopolysaccharide biosynthetic process"/>
    <property type="evidence" value="ECO:0007669"/>
    <property type="project" value="TreeGrafter"/>
</dbReference>
<dbReference type="SUPFAM" id="SSF53756">
    <property type="entry name" value="UDP-Glycosyltransferase/glycogen phosphorylase"/>
    <property type="match status" value="1"/>
</dbReference>